<evidence type="ECO:0000313" key="1">
    <source>
        <dbReference type="EMBL" id="KAI4308143.1"/>
    </source>
</evidence>
<proteinExistence type="predicted"/>
<sequence>MCSKQISTTRPNAKYCCTERVDFIKKNEHRETCIYTPCSCPHSECSFVSSCKELTLHFRSKHKDSAVSFRCRNPFTVTLNVEDKQVVLQEQNEGDLFVLNNFTAGNVENLVNVDRIGPNSSNSEVLCVIKFCPSQEFTGTNSGTLVSSLHNSSHGHHLHQSPAMGSYLLVPTAILGSYPLIKLEIHIFMGK</sequence>
<accession>A0ACB9LG73</accession>
<organism evidence="1 2">
    <name type="scientific">Bauhinia variegata</name>
    <name type="common">Purple orchid tree</name>
    <name type="synonym">Phanera variegata</name>
    <dbReference type="NCBI Taxonomy" id="167791"/>
    <lineage>
        <taxon>Eukaryota</taxon>
        <taxon>Viridiplantae</taxon>
        <taxon>Streptophyta</taxon>
        <taxon>Embryophyta</taxon>
        <taxon>Tracheophyta</taxon>
        <taxon>Spermatophyta</taxon>
        <taxon>Magnoliopsida</taxon>
        <taxon>eudicotyledons</taxon>
        <taxon>Gunneridae</taxon>
        <taxon>Pentapetalae</taxon>
        <taxon>rosids</taxon>
        <taxon>fabids</taxon>
        <taxon>Fabales</taxon>
        <taxon>Fabaceae</taxon>
        <taxon>Cercidoideae</taxon>
        <taxon>Cercideae</taxon>
        <taxon>Bauhiniinae</taxon>
        <taxon>Bauhinia</taxon>
    </lineage>
</organism>
<dbReference type="EMBL" id="CM039437">
    <property type="protein sequence ID" value="KAI4308143.1"/>
    <property type="molecule type" value="Genomic_DNA"/>
</dbReference>
<keyword evidence="2" id="KW-1185">Reference proteome</keyword>
<gene>
    <name evidence="1" type="ORF">L6164_031247</name>
</gene>
<evidence type="ECO:0000313" key="2">
    <source>
        <dbReference type="Proteomes" id="UP000828941"/>
    </source>
</evidence>
<dbReference type="Proteomes" id="UP000828941">
    <property type="component" value="Chromosome 12"/>
</dbReference>
<protein>
    <submittedName>
        <fullName evidence="1">Uncharacterized protein</fullName>
    </submittedName>
</protein>
<reference evidence="1 2" key="1">
    <citation type="journal article" date="2022" name="DNA Res.">
        <title>Chromosomal-level genome assembly of the orchid tree Bauhinia variegata (Leguminosae; Cercidoideae) supports the allotetraploid origin hypothesis of Bauhinia.</title>
        <authorList>
            <person name="Zhong Y."/>
            <person name="Chen Y."/>
            <person name="Zheng D."/>
            <person name="Pang J."/>
            <person name="Liu Y."/>
            <person name="Luo S."/>
            <person name="Meng S."/>
            <person name="Qian L."/>
            <person name="Wei D."/>
            <person name="Dai S."/>
            <person name="Zhou R."/>
        </authorList>
    </citation>
    <scope>NUCLEOTIDE SEQUENCE [LARGE SCALE GENOMIC DNA]</scope>
    <source>
        <strain evidence="1">BV-YZ2020</strain>
    </source>
</reference>
<comment type="caution">
    <text evidence="1">The sequence shown here is derived from an EMBL/GenBank/DDBJ whole genome shotgun (WGS) entry which is preliminary data.</text>
</comment>
<name>A0ACB9LG73_BAUVA</name>